<dbReference type="UniPathway" id="UPA00281"/>
<dbReference type="InterPro" id="IPR029903">
    <property type="entry name" value="RmlD-like-bd"/>
</dbReference>
<comment type="similarity">
    <text evidence="2 6">Belongs to the dTDP-4-dehydrorhamnose reductase family.</text>
</comment>
<proteinExistence type="inferred from homology"/>
<evidence type="ECO:0000256" key="4">
    <source>
        <dbReference type="ARBA" id="ARBA00017099"/>
    </source>
</evidence>
<evidence type="ECO:0000256" key="2">
    <source>
        <dbReference type="ARBA" id="ARBA00010944"/>
    </source>
</evidence>
<keyword evidence="9" id="KW-1185">Reference proteome</keyword>
<dbReference type="SUPFAM" id="SSF51735">
    <property type="entry name" value="NAD(P)-binding Rossmann-fold domains"/>
    <property type="match status" value="1"/>
</dbReference>
<dbReference type="GO" id="GO:0005829">
    <property type="term" value="C:cytosol"/>
    <property type="evidence" value="ECO:0007669"/>
    <property type="project" value="TreeGrafter"/>
</dbReference>
<dbReference type="OrthoDB" id="9803892at2"/>
<dbReference type="RefSeq" id="WP_019620712.1">
    <property type="nucleotide sequence ID" value="NZ_AP014545.1"/>
</dbReference>
<dbReference type="InterPro" id="IPR036291">
    <property type="entry name" value="NAD(P)-bd_dom_sf"/>
</dbReference>
<organism evidence="8 9">
    <name type="scientific">Amphritea japonica ATCC BAA-1530</name>
    <dbReference type="NCBI Taxonomy" id="1278309"/>
    <lineage>
        <taxon>Bacteria</taxon>
        <taxon>Pseudomonadati</taxon>
        <taxon>Pseudomonadota</taxon>
        <taxon>Gammaproteobacteria</taxon>
        <taxon>Oceanospirillales</taxon>
        <taxon>Oceanospirillaceae</taxon>
        <taxon>Amphritea</taxon>
    </lineage>
</organism>
<comment type="cofactor">
    <cofactor evidence="6">
        <name>Mg(2+)</name>
        <dbReference type="ChEBI" id="CHEBI:18420"/>
    </cofactor>
    <text evidence="6">Binds 1 Mg(2+) ion per monomer.</text>
</comment>
<dbReference type="AlphaFoldDB" id="A0A7R6SRC7"/>
<evidence type="ECO:0000256" key="5">
    <source>
        <dbReference type="ARBA" id="ARBA00048200"/>
    </source>
</evidence>
<dbReference type="KEGG" id="ajp:AMJAP_0510"/>
<dbReference type="GO" id="GO:0009243">
    <property type="term" value="P:O antigen biosynthetic process"/>
    <property type="evidence" value="ECO:0007669"/>
    <property type="project" value="UniProtKB-UniPathway"/>
</dbReference>
<dbReference type="Gene3D" id="3.40.50.720">
    <property type="entry name" value="NAD(P)-binding Rossmann-like Domain"/>
    <property type="match status" value="1"/>
</dbReference>
<dbReference type="CDD" id="cd05254">
    <property type="entry name" value="dTDP_HR_like_SDR_e"/>
    <property type="match status" value="1"/>
</dbReference>
<evidence type="ECO:0000313" key="8">
    <source>
        <dbReference type="EMBL" id="BBB25109.1"/>
    </source>
</evidence>
<dbReference type="GO" id="GO:0008831">
    <property type="term" value="F:dTDP-4-dehydrorhamnose reductase activity"/>
    <property type="evidence" value="ECO:0007669"/>
    <property type="project" value="UniProtKB-EC"/>
</dbReference>
<evidence type="ECO:0000259" key="7">
    <source>
        <dbReference type="Pfam" id="PF04321"/>
    </source>
</evidence>
<dbReference type="UniPathway" id="UPA00124"/>
<comment type="catalytic activity">
    <reaction evidence="5 6">
        <text>dTDP-beta-L-rhamnose + NADP(+) = dTDP-4-dehydro-beta-L-rhamnose + NADPH + H(+)</text>
        <dbReference type="Rhea" id="RHEA:21796"/>
        <dbReference type="ChEBI" id="CHEBI:15378"/>
        <dbReference type="ChEBI" id="CHEBI:57510"/>
        <dbReference type="ChEBI" id="CHEBI:57783"/>
        <dbReference type="ChEBI" id="CHEBI:58349"/>
        <dbReference type="ChEBI" id="CHEBI:62830"/>
        <dbReference type="EC" id="1.1.1.133"/>
    </reaction>
</comment>
<comment type="pathway">
    <text evidence="1 6">Carbohydrate biosynthesis; dTDP-L-rhamnose biosynthesis.</text>
</comment>
<dbReference type="Pfam" id="PF04321">
    <property type="entry name" value="RmlD_sub_bind"/>
    <property type="match status" value="1"/>
</dbReference>
<evidence type="ECO:0000256" key="6">
    <source>
        <dbReference type="RuleBase" id="RU364082"/>
    </source>
</evidence>
<evidence type="ECO:0000256" key="3">
    <source>
        <dbReference type="ARBA" id="ARBA00012929"/>
    </source>
</evidence>
<feature type="domain" description="RmlD-like substrate binding" evidence="7">
    <location>
        <begin position="1"/>
        <end position="290"/>
    </location>
</feature>
<keyword evidence="6 8" id="KW-0560">Oxidoreductase</keyword>
<dbReference type="InterPro" id="IPR005913">
    <property type="entry name" value="dTDP_dehydrorham_reduct"/>
</dbReference>
<dbReference type="Gene3D" id="3.90.25.10">
    <property type="entry name" value="UDP-galactose 4-epimerase, domain 1"/>
    <property type="match status" value="1"/>
</dbReference>
<gene>
    <name evidence="8" type="ORF">AMJAP_0510</name>
</gene>
<keyword evidence="6" id="KW-0521">NADP</keyword>
<sequence>MKVLIAGCSGQVGFELQRSLSIFGEIDSPDRDRLDLEDMCRVADYLEETSPDLIVNAAAWTAVDEAEKKHDAVFAMNAALPELLANYAAKNNIWLIHYSSDYVYPGTGSLPWSETDEKGPMSVYGQSKLQGDQNVISSGCDYLIFRTSWVYSARGSNFMKTMLTLGASRESLSVVNDQCGVPVPARLIAEVTAQAVTSISQPIVPRVGVYNLATRGETSWYEFACSIFDLARERDVTLKVAEVNGIPSSQYLTPAKRPMNSRLSLGKIEQEFHITMPDWYSQLQLTLDEYLSLNNGEE</sequence>
<dbReference type="EC" id="1.1.1.133" evidence="3 6"/>
<dbReference type="Proteomes" id="UP000595663">
    <property type="component" value="Chromosome"/>
</dbReference>
<accession>A0A7R6SRC7</accession>
<reference evidence="8 9" key="1">
    <citation type="journal article" date="2008" name="Int. J. Syst. Evol. Microbiol.">
        <title>Amphritea japonica sp. nov. and Amphritea balenae sp. nov., isolated from the sediment adjacent to sperm whale carcasses off Kagoshima, Japan.</title>
        <authorList>
            <person name="Miyazaki M."/>
            <person name="Nogi Y."/>
            <person name="Fujiwara Y."/>
            <person name="Kawato M."/>
            <person name="Nagahama T."/>
            <person name="Kubokawa K."/>
            <person name="Horikoshi K."/>
        </authorList>
    </citation>
    <scope>NUCLEOTIDE SEQUENCE [LARGE SCALE GENOMIC DNA]</scope>
    <source>
        <strain evidence="8 9">ATCC BAA-1530</strain>
    </source>
</reference>
<name>A0A7R6SRC7_9GAMM</name>
<dbReference type="EMBL" id="AP014545">
    <property type="protein sequence ID" value="BBB25109.1"/>
    <property type="molecule type" value="Genomic_DNA"/>
</dbReference>
<protein>
    <recommendedName>
        <fullName evidence="4 6">dTDP-4-dehydrorhamnose reductase</fullName>
        <ecNumber evidence="3 6">1.1.1.133</ecNumber>
    </recommendedName>
</protein>
<dbReference type="NCBIfam" id="TIGR01214">
    <property type="entry name" value="rmlD"/>
    <property type="match status" value="1"/>
</dbReference>
<evidence type="ECO:0000313" key="9">
    <source>
        <dbReference type="Proteomes" id="UP000595663"/>
    </source>
</evidence>
<evidence type="ECO:0000256" key="1">
    <source>
        <dbReference type="ARBA" id="ARBA00004781"/>
    </source>
</evidence>
<dbReference type="PANTHER" id="PTHR10491">
    <property type="entry name" value="DTDP-4-DEHYDRORHAMNOSE REDUCTASE"/>
    <property type="match status" value="1"/>
</dbReference>
<dbReference type="PANTHER" id="PTHR10491:SF4">
    <property type="entry name" value="METHIONINE ADENOSYLTRANSFERASE 2 SUBUNIT BETA"/>
    <property type="match status" value="1"/>
</dbReference>
<dbReference type="GO" id="GO:0019305">
    <property type="term" value="P:dTDP-rhamnose biosynthetic process"/>
    <property type="evidence" value="ECO:0007669"/>
    <property type="project" value="UniProtKB-UniPathway"/>
</dbReference>
<comment type="function">
    <text evidence="6">Catalyzes the reduction of dTDP-6-deoxy-L-lyxo-4-hexulose to yield dTDP-L-rhamnose.</text>
</comment>